<evidence type="ECO:0000313" key="2">
    <source>
        <dbReference type="Proteomes" id="UP001223520"/>
    </source>
</evidence>
<sequence length="60" mass="6735">MIDAEKNTLDSRLLMTTHLEVISVIDTPTLNELFILVEYETSGSADLILSDSMTFENNTQ</sequence>
<dbReference type="AlphaFoldDB" id="A0AAJ6NPD1"/>
<proteinExistence type="predicted"/>
<evidence type="ECO:0000313" key="1">
    <source>
        <dbReference type="EMBL" id="WGV24268.1"/>
    </source>
</evidence>
<dbReference type="Proteomes" id="UP001223520">
    <property type="component" value="Chromosome"/>
</dbReference>
<accession>A0AAJ6NPD1</accession>
<organism evidence="1 2">
    <name type="scientific">Halotia branconii CENA392</name>
    <dbReference type="NCBI Taxonomy" id="1539056"/>
    <lineage>
        <taxon>Bacteria</taxon>
        <taxon>Bacillati</taxon>
        <taxon>Cyanobacteriota</taxon>
        <taxon>Cyanophyceae</taxon>
        <taxon>Nostocales</taxon>
        <taxon>Nodulariaceae</taxon>
        <taxon>Halotia</taxon>
    </lineage>
</organism>
<reference evidence="1 2" key="1">
    <citation type="journal article" date="2023" name="Limnol Oceanogr Lett">
        <title>Environmental adaptations by the intertidal Antarctic cyanobacterium Halotia branconii CENA392 as revealed using long-read genome sequencing.</title>
        <authorList>
            <person name="Dextro R.B."/>
            <person name="Delbaje E."/>
            <person name="Freitas P.N.N."/>
            <person name="Geraldes V."/>
            <person name="Pinto E."/>
            <person name="Long P.F."/>
            <person name="Fiore M.F."/>
        </authorList>
    </citation>
    <scope>NUCLEOTIDE SEQUENCE [LARGE SCALE GENOMIC DNA]</scope>
    <source>
        <strain evidence="1 2">CENA392</strain>
    </source>
</reference>
<dbReference type="RefSeq" id="WP_281481593.1">
    <property type="nucleotide sequence ID" value="NZ_CP124543.1"/>
</dbReference>
<gene>
    <name evidence="1" type="ORF">QI031_21075</name>
</gene>
<protein>
    <submittedName>
        <fullName evidence="1">Uncharacterized protein</fullName>
    </submittedName>
</protein>
<dbReference type="KEGG" id="hbq:QI031_21075"/>
<keyword evidence="2" id="KW-1185">Reference proteome</keyword>
<name>A0AAJ6NPD1_9CYAN</name>
<dbReference type="EMBL" id="CP124543">
    <property type="protein sequence ID" value="WGV24268.1"/>
    <property type="molecule type" value="Genomic_DNA"/>
</dbReference>